<organism evidence="1 2">
    <name type="scientific">Verruconis gallopava</name>
    <dbReference type="NCBI Taxonomy" id="253628"/>
    <lineage>
        <taxon>Eukaryota</taxon>
        <taxon>Fungi</taxon>
        <taxon>Dikarya</taxon>
        <taxon>Ascomycota</taxon>
        <taxon>Pezizomycotina</taxon>
        <taxon>Dothideomycetes</taxon>
        <taxon>Pleosporomycetidae</taxon>
        <taxon>Venturiales</taxon>
        <taxon>Sympoventuriaceae</taxon>
        <taxon>Verruconis</taxon>
    </lineage>
</organism>
<proteinExistence type="predicted"/>
<sequence>MDLDTFQQLPLRLDPATKAVSAEYADAKLDEELQALNQLHRQLQQSNAPNHIPPPPIPVDQKRSAQIQKMKDTGNAEFKKGKYADAIRYYSLAIDMAAGRPVWEPSGLVREELSQLYSNRAQAHMGTNNWPEGAVDALCSVELKRPKNSKAWWRRGKCLLEMGRAEEAKEWVAEGLEIEHEPELVSLMQDIEAKLKSS</sequence>
<dbReference type="VEuPathDB" id="FungiDB:PV09_00144"/>
<keyword evidence="2" id="KW-1185">Reference proteome</keyword>
<dbReference type="InterPro" id="IPR011990">
    <property type="entry name" value="TPR-like_helical_dom_sf"/>
</dbReference>
<reference evidence="1 2" key="1">
    <citation type="submission" date="2015-01" db="EMBL/GenBank/DDBJ databases">
        <title>The Genome Sequence of Ochroconis gallopava CBS43764.</title>
        <authorList>
            <consortium name="The Broad Institute Genomics Platform"/>
            <person name="Cuomo C."/>
            <person name="de Hoog S."/>
            <person name="Gorbushina A."/>
            <person name="Stielow B."/>
            <person name="Teixiera M."/>
            <person name="Abouelleil A."/>
            <person name="Chapman S.B."/>
            <person name="Priest M."/>
            <person name="Young S.K."/>
            <person name="Wortman J."/>
            <person name="Nusbaum C."/>
            <person name="Birren B."/>
        </authorList>
    </citation>
    <scope>NUCLEOTIDE SEQUENCE [LARGE SCALE GENOMIC DNA]</scope>
    <source>
        <strain evidence="1 2">CBS 43764</strain>
    </source>
</reference>
<dbReference type="InterPro" id="IPR019734">
    <property type="entry name" value="TPR_rpt"/>
</dbReference>
<dbReference type="GO" id="GO:0030544">
    <property type="term" value="F:Hsp70 protein binding"/>
    <property type="evidence" value="ECO:0007669"/>
    <property type="project" value="TreeGrafter"/>
</dbReference>
<dbReference type="OrthoDB" id="433738at2759"/>
<dbReference type="GeneID" id="27308117"/>
<dbReference type="PANTHER" id="PTHR46035:SF3">
    <property type="entry name" value="TRANSLOCATION PROTEIN SEC72"/>
    <property type="match status" value="1"/>
</dbReference>
<gene>
    <name evidence="1" type="ORF">PV09_00144</name>
</gene>
<protein>
    <recommendedName>
        <fullName evidence="3">Translocation protein sec72</fullName>
    </recommendedName>
</protein>
<evidence type="ECO:0000313" key="1">
    <source>
        <dbReference type="EMBL" id="KIW09217.1"/>
    </source>
</evidence>
<dbReference type="GO" id="GO:0051879">
    <property type="term" value="F:Hsp90 protein binding"/>
    <property type="evidence" value="ECO:0007669"/>
    <property type="project" value="TreeGrafter"/>
</dbReference>
<dbReference type="Proteomes" id="UP000053259">
    <property type="component" value="Unassembled WGS sequence"/>
</dbReference>
<dbReference type="GO" id="GO:0005829">
    <property type="term" value="C:cytosol"/>
    <property type="evidence" value="ECO:0007669"/>
    <property type="project" value="TreeGrafter"/>
</dbReference>
<dbReference type="PANTHER" id="PTHR46035">
    <property type="entry name" value="TETRATRICOPEPTIDE REPEAT PROTEIN 4"/>
    <property type="match status" value="1"/>
</dbReference>
<name>A0A0D1Z8A7_9PEZI</name>
<dbReference type="SMART" id="SM00028">
    <property type="entry name" value="TPR"/>
    <property type="match status" value="3"/>
</dbReference>
<dbReference type="GO" id="GO:0005634">
    <property type="term" value="C:nucleus"/>
    <property type="evidence" value="ECO:0007669"/>
    <property type="project" value="TreeGrafter"/>
</dbReference>
<dbReference type="EMBL" id="KN847529">
    <property type="protein sequence ID" value="KIW09217.1"/>
    <property type="molecule type" value="Genomic_DNA"/>
</dbReference>
<dbReference type="GO" id="GO:0006457">
    <property type="term" value="P:protein folding"/>
    <property type="evidence" value="ECO:0007669"/>
    <property type="project" value="TreeGrafter"/>
</dbReference>
<dbReference type="Pfam" id="PF14559">
    <property type="entry name" value="TPR_19"/>
    <property type="match status" value="1"/>
</dbReference>
<dbReference type="RefSeq" id="XP_016219086.1">
    <property type="nucleotide sequence ID" value="XM_016352829.1"/>
</dbReference>
<dbReference type="AlphaFoldDB" id="A0A0D1Z8A7"/>
<dbReference type="HOGENOM" id="CLU_090376_2_0_1"/>
<dbReference type="Gene3D" id="1.25.40.10">
    <property type="entry name" value="Tetratricopeptide repeat domain"/>
    <property type="match status" value="1"/>
</dbReference>
<dbReference type="InParanoid" id="A0A0D1Z8A7"/>
<dbReference type="SUPFAM" id="SSF48452">
    <property type="entry name" value="TPR-like"/>
    <property type="match status" value="1"/>
</dbReference>
<evidence type="ECO:0000313" key="2">
    <source>
        <dbReference type="Proteomes" id="UP000053259"/>
    </source>
</evidence>
<evidence type="ECO:0008006" key="3">
    <source>
        <dbReference type="Google" id="ProtNLM"/>
    </source>
</evidence>
<dbReference type="STRING" id="253628.A0A0D1Z8A7"/>
<accession>A0A0D1Z8A7</accession>